<accession>A0A2Z6ZUJ1</accession>
<gene>
    <name evidence="1" type="ORF">F511_46473</name>
</gene>
<dbReference type="EMBL" id="KV115493">
    <property type="protein sequence ID" value="KZT76501.1"/>
    <property type="molecule type" value="Genomic_DNA"/>
</dbReference>
<organism evidence="1 2">
    <name type="scientific">Dorcoceras hygrometricum</name>
    <dbReference type="NCBI Taxonomy" id="472368"/>
    <lineage>
        <taxon>Eukaryota</taxon>
        <taxon>Viridiplantae</taxon>
        <taxon>Streptophyta</taxon>
        <taxon>Embryophyta</taxon>
        <taxon>Tracheophyta</taxon>
        <taxon>Spermatophyta</taxon>
        <taxon>Magnoliopsida</taxon>
        <taxon>eudicotyledons</taxon>
        <taxon>Gunneridae</taxon>
        <taxon>Pentapetalae</taxon>
        <taxon>asterids</taxon>
        <taxon>lamiids</taxon>
        <taxon>Lamiales</taxon>
        <taxon>Gesneriaceae</taxon>
        <taxon>Didymocarpoideae</taxon>
        <taxon>Trichosporeae</taxon>
        <taxon>Loxocarpinae</taxon>
        <taxon>Dorcoceras</taxon>
    </lineage>
</organism>
<name>A0A2Z6ZUJ1_9LAMI</name>
<evidence type="ECO:0000313" key="2">
    <source>
        <dbReference type="Proteomes" id="UP000250235"/>
    </source>
</evidence>
<sequence>MDIVIWTRARWAGPSPLLSLYNVIIIRLKHNIINTNYTQNPSTSRPSLPLSHAAAAAAVRRRRRRRAPPCAAVFVGKLVSGQLDVENPFVLISSRLLVQPDEGVSDLVVDRIGVSTAIYREEPGS</sequence>
<dbReference type="AlphaFoldDB" id="A0A2Z6ZUJ1"/>
<proteinExistence type="predicted"/>
<evidence type="ECO:0000313" key="1">
    <source>
        <dbReference type="EMBL" id="KZT76501.1"/>
    </source>
</evidence>
<dbReference type="Proteomes" id="UP000250235">
    <property type="component" value="Unassembled WGS sequence"/>
</dbReference>
<protein>
    <submittedName>
        <fullName evidence="1">Uncharacterized protein</fullName>
    </submittedName>
</protein>
<keyword evidence="2" id="KW-1185">Reference proteome</keyword>
<reference evidence="1 2" key="1">
    <citation type="journal article" date="2015" name="Proc. Natl. Acad. Sci. U.S.A.">
        <title>The resurrection genome of Boea hygrometrica: A blueprint for survival of dehydration.</title>
        <authorList>
            <person name="Xiao L."/>
            <person name="Yang G."/>
            <person name="Zhang L."/>
            <person name="Yang X."/>
            <person name="Zhao S."/>
            <person name="Ji Z."/>
            <person name="Zhou Q."/>
            <person name="Hu M."/>
            <person name="Wang Y."/>
            <person name="Chen M."/>
            <person name="Xu Y."/>
            <person name="Jin H."/>
            <person name="Xiao X."/>
            <person name="Hu G."/>
            <person name="Bao F."/>
            <person name="Hu Y."/>
            <person name="Wan P."/>
            <person name="Li L."/>
            <person name="Deng X."/>
            <person name="Kuang T."/>
            <person name="Xiang C."/>
            <person name="Zhu J.K."/>
            <person name="Oliver M.J."/>
            <person name="He Y."/>
        </authorList>
    </citation>
    <scope>NUCLEOTIDE SEQUENCE [LARGE SCALE GENOMIC DNA]</scope>
    <source>
        <strain evidence="2">cv. XS01</strain>
    </source>
</reference>